<feature type="compositionally biased region" description="Low complexity" evidence="1">
    <location>
        <begin position="297"/>
        <end position="314"/>
    </location>
</feature>
<feature type="compositionally biased region" description="Low complexity" evidence="1">
    <location>
        <begin position="41"/>
        <end position="63"/>
    </location>
</feature>
<dbReference type="AlphaFoldDB" id="A0AA40S711"/>
<dbReference type="InterPro" id="IPR038610">
    <property type="entry name" value="FliK-like_C_sf"/>
</dbReference>
<evidence type="ECO:0000313" key="4">
    <source>
        <dbReference type="Proteomes" id="UP000543554"/>
    </source>
</evidence>
<feature type="compositionally biased region" description="Basic and acidic residues" evidence="1">
    <location>
        <begin position="415"/>
        <end position="424"/>
    </location>
</feature>
<gene>
    <name evidence="3" type="ORF">HNR51_004788</name>
</gene>
<organism evidence="3 4">
    <name type="scientific">Methylorubrum thiocyanatum</name>
    <dbReference type="NCBI Taxonomy" id="47958"/>
    <lineage>
        <taxon>Bacteria</taxon>
        <taxon>Pseudomonadati</taxon>
        <taxon>Pseudomonadota</taxon>
        <taxon>Alphaproteobacteria</taxon>
        <taxon>Hyphomicrobiales</taxon>
        <taxon>Methylobacteriaceae</taxon>
        <taxon>Methylorubrum</taxon>
    </lineage>
</organism>
<dbReference type="EMBL" id="JACJIB010000010">
    <property type="protein sequence ID" value="MBA8915678.1"/>
    <property type="molecule type" value="Genomic_DNA"/>
</dbReference>
<evidence type="ECO:0000256" key="1">
    <source>
        <dbReference type="SAM" id="MobiDB-lite"/>
    </source>
</evidence>
<keyword evidence="4" id="KW-1185">Reference proteome</keyword>
<comment type="caution">
    <text evidence="3">The sequence shown here is derived from an EMBL/GenBank/DDBJ whole genome shotgun (WGS) entry which is preliminary data.</text>
</comment>
<feature type="region of interest" description="Disordered" evidence="1">
    <location>
        <begin position="1"/>
        <end position="63"/>
    </location>
</feature>
<dbReference type="Gene3D" id="3.30.750.140">
    <property type="match status" value="1"/>
</dbReference>
<proteinExistence type="predicted"/>
<name>A0AA40S711_9HYPH</name>
<feature type="region of interest" description="Disordered" evidence="1">
    <location>
        <begin position="544"/>
        <end position="619"/>
    </location>
</feature>
<feature type="region of interest" description="Disordered" evidence="1">
    <location>
        <begin position="147"/>
        <end position="449"/>
    </location>
</feature>
<sequence>MRSLDILSSPRPKPESGRAPAGEDNRSGATPGFDAMLDAFESGTAPGGAAAPETTETGTETSPAEPAVTLIASGSDTSGSALQALMALAGPVAPTSSPGAALGPDAGLEAMVQRAVTRAGSRPDTAPPEAAVPMSMVGLETHFAPVRPRGAAASAEAGTGREPDASTARPTFPAPEDAGGKAVAEAARSVAGTSSPLRVATALRAETATQERAGEPDGLLPPSAGAMPAPAPGRDLREPASGSDRPVAIRGGLAPTAQASMSGSPAPADTARAPTPGDPVAASPVPPATPVLGPNHAAEPAAQPTAVAAAMQAADAHRSATGRTRTALRDDPAEPAGAAPTALPPSEAATSADLTEPAAVVQPGNGGPVRRGPEPAERPAGLARSEPASERAAATMPRVEADAARGASAGTDSTEAPRPERPHADPTPQAAANAAASATAPLPAPPPASPLRQIVDAVAAQLPAAPVSQARPLPTSAEAGPLKILTLQLHPAELGSVLVRMRLQDGRLEMSLRTSREETAERLRKEGDLLSGLLREAGYEPEAVTIQAGSAGPGESGARGQGFAAFGSQGGQPDRQPGAATPDQSGRRPSPRADAAALSTEEQDHESDTRGRDRDSLYL</sequence>
<feature type="compositionally biased region" description="Low complexity" evidence="1">
    <location>
        <begin position="265"/>
        <end position="283"/>
    </location>
</feature>
<feature type="domain" description="Flagellar hook-length control protein-like C-terminal" evidence="2">
    <location>
        <begin position="480"/>
        <end position="552"/>
    </location>
</feature>
<feature type="compositionally biased region" description="Low complexity" evidence="1">
    <location>
        <begin position="426"/>
        <end position="441"/>
    </location>
</feature>
<dbReference type="CDD" id="cd17470">
    <property type="entry name" value="T3SS_Flik_C"/>
    <property type="match status" value="1"/>
</dbReference>
<dbReference type="InterPro" id="IPR021136">
    <property type="entry name" value="Flagellar_hook_control-like_C"/>
</dbReference>
<dbReference type="RefSeq" id="WP_182556544.1">
    <property type="nucleotide sequence ID" value="NZ_BPRF01000023.1"/>
</dbReference>
<dbReference type="Proteomes" id="UP000543554">
    <property type="component" value="Unassembled WGS sequence"/>
</dbReference>
<reference evidence="3 4" key="1">
    <citation type="submission" date="2020-08" db="EMBL/GenBank/DDBJ databases">
        <title>Genomic Encyclopedia of Type Strains, Phase IV (KMG-IV): sequencing the most valuable type-strain genomes for metagenomic binning, comparative biology and taxonomic classification.</title>
        <authorList>
            <person name="Goeker M."/>
        </authorList>
    </citation>
    <scope>NUCLEOTIDE SEQUENCE [LARGE SCALE GENOMIC DNA]</scope>
    <source>
        <strain evidence="3 4">DSM 11490</strain>
    </source>
</reference>
<feature type="compositionally biased region" description="Basic and acidic residues" evidence="1">
    <location>
        <begin position="606"/>
        <end position="619"/>
    </location>
</feature>
<dbReference type="Pfam" id="PF02120">
    <property type="entry name" value="Flg_hook"/>
    <property type="match status" value="1"/>
</dbReference>
<feature type="compositionally biased region" description="Basic and acidic residues" evidence="1">
    <location>
        <begin position="12"/>
        <end position="26"/>
    </location>
</feature>
<accession>A0AA40S711</accession>
<protein>
    <submittedName>
        <fullName evidence="3">Chemotaxis protein MotD</fullName>
    </submittedName>
</protein>
<evidence type="ECO:0000259" key="2">
    <source>
        <dbReference type="Pfam" id="PF02120"/>
    </source>
</evidence>
<evidence type="ECO:0000313" key="3">
    <source>
        <dbReference type="EMBL" id="MBA8915678.1"/>
    </source>
</evidence>
<feature type="compositionally biased region" description="Gly residues" evidence="1">
    <location>
        <begin position="551"/>
        <end position="560"/>
    </location>
</feature>
<feature type="compositionally biased region" description="Low complexity" evidence="1">
    <location>
        <begin position="383"/>
        <end position="394"/>
    </location>
</feature>